<dbReference type="Proteomes" id="UP000658202">
    <property type="component" value="Unassembled WGS sequence"/>
</dbReference>
<evidence type="ECO:0000313" key="5">
    <source>
        <dbReference type="Proteomes" id="UP000658202"/>
    </source>
</evidence>
<keyword evidence="1" id="KW-0812">Transmembrane</keyword>
<reference evidence="3 4" key="2">
    <citation type="submission" date="2018-09" db="EMBL/GenBank/DDBJ databases">
        <title>Genomic Encyclopedia of Archaeal and Bacterial Type Strains, Phase II (KMG-II): from individual species to whole genera.</title>
        <authorList>
            <person name="Goeker M."/>
        </authorList>
    </citation>
    <scope>NUCLEOTIDE SEQUENCE [LARGE SCALE GENOMIC DNA]</scope>
    <source>
        <strain evidence="3 4">DSM 27620</strain>
    </source>
</reference>
<keyword evidence="1" id="KW-0472">Membrane</keyword>
<proteinExistence type="predicted"/>
<reference evidence="2" key="1">
    <citation type="journal article" date="2014" name="Int. J. Syst. Evol. Microbiol.">
        <title>Complete genome of a new Firmicutes species belonging to the dominant human colonic microbiota ('Ruminococcus bicirculans') reveals two chromosomes and a selective capacity to utilize plant glucans.</title>
        <authorList>
            <consortium name="NISC Comparative Sequencing Program"/>
            <person name="Wegmann U."/>
            <person name="Louis P."/>
            <person name="Goesmann A."/>
            <person name="Henrissat B."/>
            <person name="Duncan S.H."/>
            <person name="Flint H.J."/>
        </authorList>
    </citation>
    <scope>NUCLEOTIDE SEQUENCE</scope>
    <source>
        <strain evidence="2">CCM 8490</strain>
    </source>
</reference>
<evidence type="ECO:0000313" key="3">
    <source>
        <dbReference type="EMBL" id="RKE86720.1"/>
    </source>
</evidence>
<feature type="transmembrane region" description="Helical" evidence="1">
    <location>
        <begin position="134"/>
        <end position="155"/>
    </location>
</feature>
<comment type="caution">
    <text evidence="3">The sequence shown here is derived from an EMBL/GenBank/DDBJ whole genome shotgun (WGS) entry which is preliminary data.</text>
</comment>
<keyword evidence="1" id="KW-1133">Transmembrane helix</keyword>
<feature type="transmembrane region" description="Helical" evidence="1">
    <location>
        <begin position="51"/>
        <end position="71"/>
    </location>
</feature>
<dbReference type="EMBL" id="BMCW01000006">
    <property type="protein sequence ID" value="GGG62474.1"/>
    <property type="molecule type" value="Genomic_DNA"/>
</dbReference>
<organism evidence="3 4">
    <name type="scientific">Epilithonimonas arachidiradicis</name>
    <dbReference type="NCBI Taxonomy" id="1617282"/>
    <lineage>
        <taxon>Bacteria</taxon>
        <taxon>Pseudomonadati</taxon>
        <taxon>Bacteroidota</taxon>
        <taxon>Flavobacteriia</taxon>
        <taxon>Flavobacteriales</taxon>
        <taxon>Weeksellaceae</taxon>
        <taxon>Chryseobacterium group</taxon>
        <taxon>Epilithonimonas</taxon>
    </lineage>
</organism>
<evidence type="ECO:0000313" key="2">
    <source>
        <dbReference type="EMBL" id="GGG62474.1"/>
    </source>
</evidence>
<dbReference type="Proteomes" id="UP000285906">
    <property type="component" value="Unassembled WGS sequence"/>
</dbReference>
<reference evidence="2" key="4">
    <citation type="submission" date="2024-05" db="EMBL/GenBank/DDBJ databases">
        <authorList>
            <person name="Sun Q."/>
            <person name="Sedlacek I."/>
        </authorList>
    </citation>
    <scope>NUCLEOTIDE SEQUENCE</scope>
    <source>
        <strain evidence="2">CCM 8490</strain>
    </source>
</reference>
<feature type="transmembrane region" description="Helical" evidence="1">
    <location>
        <begin position="167"/>
        <end position="186"/>
    </location>
</feature>
<accession>A0A420D7S8</accession>
<dbReference type="InterPro" id="IPR056918">
    <property type="entry name" value="8xMP"/>
</dbReference>
<feature type="transmembrane region" description="Helical" evidence="1">
    <location>
        <begin position="21"/>
        <end position="39"/>
    </location>
</feature>
<evidence type="ECO:0000256" key="1">
    <source>
        <dbReference type="SAM" id="Phobius"/>
    </source>
</evidence>
<dbReference type="RefSeq" id="WP_120214126.1">
    <property type="nucleotide sequence ID" value="NZ_BMCW01000006.1"/>
</dbReference>
<evidence type="ECO:0000313" key="4">
    <source>
        <dbReference type="Proteomes" id="UP000285906"/>
    </source>
</evidence>
<dbReference type="Pfam" id="PF24838">
    <property type="entry name" value="8xMP"/>
    <property type="match status" value="1"/>
</dbReference>
<name>A0A420D7S8_9FLAO</name>
<dbReference type="AlphaFoldDB" id="A0A420D7S8"/>
<dbReference type="EMBL" id="RAQH01000007">
    <property type="protein sequence ID" value="RKE86720.1"/>
    <property type="molecule type" value="Genomic_DNA"/>
</dbReference>
<reference evidence="5" key="3">
    <citation type="journal article" date="2019" name="Int. J. Syst. Evol. Microbiol.">
        <title>The Global Catalogue of Microorganisms (GCM) 10K type strain sequencing project: providing services to taxonomists for standard genome sequencing and annotation.</title>
        <authorList>
            <consortium name="The Broad Institute Genomics Platform"/>
            <consortium name="The Broad Institute Genome Sequencing Center for Infectious Disease"/>
            <person name="Wu L."/>
            <person name="Ma J."/>
        </authorList>
    </citation>
    <scope>NUCLEOTIDE SEQUENCE [LARGE SCALE GENOMIC DNA]</scope>
    <source>
        <strain evidence="5">CCM 8490</strain>
    </source>
</reference>
<gene>
    <name evidence="3" type="ORF">BXY58_2546</name>
    <name evidence="2" type="ORF">GCM10007332_25630</name>
</gene>
<dbReference type="OrthoDB" id="1237135at2"/>
<protein>
    <submittedName>
        <fullName evidence="3">Uncharacterized protein</fullName>
    </submittedName>
</protein>
<keyword evidence="5" id="KW-1185">Reference proteome</keyword>
<sequence length="223" mass="26705">MKERKKLEFEKALESRQFEISNFWSRGWFFGALILALIAGYFENSSAKEFIFPPVCISFLITLFSLIQTLMNRGSKYWQERWEYITKNRESSLRIDVTKTMKYDNTEKYYIDRSILSKGESWLTRGQRFSVSKLAFIVWDIIFLTATLCWINDIIQCTNFNKINTEFTVKIIVFHTVIIIYIIIFWKRGRVFEDIRKTQKGTLENSQPNEYYDDCNKYINNNL</sequence>